<dbReference type="InterPro" id="IPR010445">
    <property type="entry name" value="LapA_dom"/>
</dbReference>
<evidence type="ECO:0000313" key="8">
    <source>
        <dbReference type="EMBL" id="MFC3675824.1"/>
    </source>
</evidence>
<evidence type="ECO:0000256" key="5">
    <source>
        <dbReference type="SAM" id="MobiDB-lite"/>
    </source>
</evidence>
<evidence type="ECO:0000256" key="3">
    <source>
        <dbReference type="ARBA" id="ARBA00022989"/>
    </source>
</evidence>
<dbReference type="EMBL" id="JBHRYJ010000001">
    <property type="protein sequence ID" value="MFC3675824.1"/>
    <property type="molecule type" value="Genomic_DNA"/>
</dbReference>
<name>A0ABV7VE97_9PROT</name>
<gene>
    <name evidence="8" type="ORF">ACFOOQ_09740</name>
</gene>
<dbReference type="Pfam" id="PF06305">
    <property type="entry name" value="LapA_dom"/>
    <property type="match status" value="1"/>
</dbReference>
<evidence type="ECO:0000256" key="1">
    <source>
        <dbReference type="ARBA" id="ARBA00022475"/>
    </source>
</evidence>
<organism evidence="8 9">
    <name type="scientific">Ferrovibrio xuzhouensis</name>
    <dbReference type="NCBI Taxonomy" id="1576914"/>
    <lineage>
        <taxon>Bacteria</taxon>
        <taxon>Pseudomonadati</taxon>
        <taxon>Pseudomonadota</taxon>
        <taxon>Alphaproteobacteria</taxon>
        <taxon>Rhodospirillales</taxon>
        <taxon>Rhodospirillaceae</taxon>
        <taxon>Ferrovibrio</taxon>
    </lineage>
</organism>
<keyword evidence="9" id="KW-1185">Reference proteome</keyword>
<comment type="caution">
    <text evidence="8">The sequence shown here is derived from an EMBL/GenBank/DDBJ whole genome shotgun (WGS) entry which is preliminary data.</text>
</comment>
<accession>A0ABV7VE97</accession>
<keyword evidence="1" id="KW-1003">Cell membrane</keyword>
<dbReference type="RefSeq" id="WP_379725120.1">
    <property type="nucleotide sequence ID" value="NZ_JBHRYJ010000001.1"/>
</dbReference>
<evidence type="ECO:0000256" key="2">
    <source>
        <dbReference type="ARBA" id="ARBA00022692"/>
    </source>
</evidence>
<evidence type="ECO:0000256" key="6">
    <source>
        <dbReference type="SAM" id="Phobius"/>
    </source>
</evidence>
<dbReference type="Proteomes" id="UP001595711">
    <property type="component" value="Unassembled WGS sequence"/>
</dbReference>
<feature type="region of interest" description="Disordered" evidence="5">
    <location>
        <begin position="77"/>
        <end position="102"/>
    </location>
</feature>
<proteinExistence type="predicted"/>
<evidence type="ECO:0000259" key="7">
    <source>
        <dbReference type="Pfam" id="PF06305"/>
    </source>
</evidence>
<feature type="domain" description="Lipopolysaccharide assembly protein A" evidence="7">
    <location>
        <begin position="23"/>
        <end position="82"/>
    </location>
</feature>
<protein>
    <submittedName>
        <fullName evidence="8">Lipopolysaccharide assembly protein LapA domain-containing protein</fullName>
    </submittedName>
</protein>
<keyword evidence="2 6" id="KW-0812">Transmembrane</keyword>
<evidence type="ECO:0000256" key="4">
    <source>
        <dbReference type="ARBA" id="ARBA00023136"/>
    </source>
</evidence>
<keyword evidence="3 6" id="KW-1133">Transmembrane helix</keyword>
<feature type="compositionally biased region" description="Low complexity" evidence="5">
    <location>
        <begin position="77"/>
        <end position="91"/>
    </location>
</feature>
<evidence type="ECO:0000313" key="9">
    <source>
        <dbReference type="Proteomes" id="UP001595711"/>
    </source>
</evidence>
<feature type="transmembrane region" description="Helical" evidence="6">
    <location>
        <begin position="40"/>
        <end position="63"/>
    </location>
</feature>
<sequence>MRFLRGLIGAVLLVLLVVFAVGNRQTVTINTDPLPFAVDLPLYLLVFVTLFAGLVLGVLAGKWTAWAAGRRRRAQQQAAARTTAVQTPAATGTGSPPLPPPA</sequence>
<keyword evidence="4 6" id="KW-0472">Membrane</keyword>
<reference evidence="9" key="1">
    <citation type="journal article" date="2019" name="Int. J. Syst. Evol. Microbiol.">
        <title>The Global Catalogue of Microorganisms (GCM) 10K type strain sequencing project: providing services to taxonomists for standard genome sequencing and annotation.</title>
        <authorList>
            <consortium name="The Broad Institute Genomics Platform"/>
            <consortium name="The Broad Institute Genome Sequencing Center for Infectious Disease"/>
            <person name="Wu L."/>
            <person name="Ma J."/>
        </authorList>
    </citation>
    <scope>NUCLEOTIDE SEQUENCE [LARGE SCALE GENOMIC DNA]</scope>
    <source>
        <strain evidence="9">KCTC 42182</strain>
    </source>
</reference>